<keyword evidence="8" id="KW-0963">Cytoplasm</keyword>
<dbReference type="GO" id="GO:0016491">
    <property type="term" value="F:oxidoreductase activity"/>
    <property type="evidence" value="ECO:0007669"/>
    <property type="project" value="UniProtKB-KW"/>
</dbReference>
<dbReference type="InterPro" id="IPR000819">
    <property type="entry name" value="Peptidase_M17_C"/>
</dbReference>
<comment type="subcellular location">
    <subcellularLocation>
        <location evidence="8">Cytoplasm</location>
    </subcellularLocation>
</comment>
<feature type="domain" description="Cytosol aminopeptidase" evidence="9">
    <location>
        <begin position="362"/>
        <end position="369"/>
    </location>
</feature>
<feature type="binding site" evidence="8">
    <location>
        <position position="282"/>
    </location>
    <ligand>
        <name>Mn(2+)</name>
        <dbReference type="ChEBI" id="CHEBI:29035"/>
        <label>2</label>
    </ligand>
</feature>
<dbReference type="PANTHER" id="PTHR11963">
    <property type="entry name" value="LEUCINE AMINOPEPTIDASE-RELATED"/>
    <property type="match status" value="1"/>
</dbReference>
<comment type="catalytic activity">
    <reaction evidence="1 8">
        <text>Release of an N-terminal amino acid, Xaa-|-Yaa-, in which Xaa is preferably Leu, but may be other amino acids including Pro although not Arg or Lys, and Yaa may be Pro. Amino acid amides and methyl esters are also readily hydrolyzed, but rates on arylamides are exceedingly low.</text>
        <dbReference type="EC" id="3.4.11.1"/>
    </reaction>
</comment>
<feature type="binding site" evidence="8">
    <location>
        <position position="305"/>
    </location>
    <ligand>
        <name>Mn(2+)</name>
        <dbReference type="ChEBI" id="CHEBI:29035"/>
        <label>2</label>
    </ligand>
</feature>
<evidence type="ECO:0000256" key="1">
    <source>
        <dbReference type="ARBA" id="ARBA00000135"/>
    </source>
</evidence>
<dbReference type="PRINTS" id="PR00481">
    <property type="entry name" value="LAMNOPPTDASE"/>
</dbReference>
<feature type="binding site" evidence="8">
    <location>
        <position position="287"/>
    </location>
    <ligand>
        <name>Mn(2+)</name>
        <dbReference type="ChEBI" id="CHEBI:29035"/>
        <label>1</label>
    </ligand>
</feature>
<evidence type="ECO:0000256" key="2">
    <source>
        <dbReference type="ARBA" id="ARBA00000967"/>
    </source>
</evidence>
<dbReference type="RefSeq" id="WP_310303014.1">
    <property type="nucleotide sequence ID" value="NZ_BAAAPS010000010.1"/>
</dbReference>
<dbReference type="EC" id="3.4.11.1" evidence="8"/>
<keyword evidence="4 8" id="KW-0031">Aminopeptidase</keyword>
<organism evidence="10 11">
    <name type="scientific">Nocardioides marmoribigeumensis</name>
    <dbReference type="NCBI Taxonomy" id="433649"/>
    <lineage>
        <taxon>Bacteria</taxon>
        <taxon>Bacillati</taxon>
        <taxon>Actinomycetota</taxon>
        <taxon>Actinomycetes</taxon>
        <taxon>Propionibacteriales</taxon>
        <taxon>Nocardioidaceae</taxon>
        <taxon>Nocardioides</taxon>
    </lineage>
</organism>
<keyword evidence="8" id="KW-0479">Metal-binding</keyword>
<dbReference type="GO" id="GO:0004177">
    <property type="term" value="F:aminopeptidase activity"/>
    <property type="evidence" value="ECO:0007669"/>
    <property type="project" value="UniProtKB-KW"/>
</dbReference>
<name>A0ABU2BXF4_9ACTN</name>
<sequence length="521" mass="53671">MPLPSPGAELDGAPPVAVFSGTLREASGADVWALGFRSVDGEHLVGSQVADAADLLPAPVADVLSRARARGAVGEVVEVPVHAGDGAPESVLLVGLGTGTATDLRRAGAALSRRVRGRAHLAVAIGADCLGGDLVAAEERADVAALRALTEGLVLGGFSFDLKTQPGQAAVGQVTLTGVGEGAETAVRQARVTAHAGWFSRALAVMPSNVKNPAWLADRATEVAHAHGLECQVWDEPALERDGFGGVLAVGQASVSGPRFVRLDYAPEGAGRRTPHVVLVGKGITFDTGGLSLKPSDSMAPMKRDMTGAGVVLAVMAALRDLGCPVRVTGLLACAENAVGGAALRPGDVIRHYGGRTTEVTNTDAEGRLVLADGLAYAVDTIEPDVLVDVATLTGAVRIALGQRLGGLFTDDAELADQLVTAGRSSGEPVWHLPLVDDYLERLESRVADADNAGGTPGAITAALFLRPFAGSVRWAHLDLASVGDSPSDQFEWTQGATGFGARLLLRWLCHEAATGRKARR</sequence>
<feature type="binding site" evidence="8">
    <location>
        <position position="287"/>
    </location>
    <ligand>
        <name>Mn(2+)</name>
        <dbReference type="ChEBI" id="CHEBI:29035"/>
        <label>2</label>
    </ligand>
</feature>
<feature type="binding site" evidence="8">
    <location>
        <position position="366"/>
    </location>
    <ligand>
        <name>Mn(2+)</name>
        <dbReference type="ChEBI" id="CHEBI:29035"/>
        <label>1</label>
    </ligand>
</feature>
<dbReference type="CDD" id="cd00433">
    <property type="entry name" value="Peptidase_M17"/>
    <property type="match status" value="1"/>
</dbReference>
<keyword evidence="5 8" id="KW-0645">Protease</keyword>
<dbReference type="InterPro" id="IPR023042">
    <property type="entry name" value="Peptidase_M17_leu_NH2_pept"/>
</dbReference>
<dbReference type="SUPFAM" id="SSF52949">
    <property type="entry name" value="Macro domain-like"/>
    <property type="match status" value="1"/>
</dbReference>
<feature type="binding site" evidence="8">
    <location>
        <position position="366"/>
    </location>
    <ligand>
        <name>Mn(2+)</name>
        <dbReference type="ChEBI" id="CHEBI:29035"/>
        <label>2</label>
    </ligand>
</feature>
<dbReference type="InterPro" id="IPR011356">
    <property type="entry name" value="Leucine_aapep/pepB"/>
</dbReference>
<keyword evidence="8" id="KW-0464">Manganese</keyword>
<dbReference type="EC" id="3.4.11.10" evidence="8"/>
<dbReference type="Proteomes" id="UP001183648">
    <property type="component" value="Unassembled WGS sequence"/>
</dbReference>
<comment type="caution">
    <text evidence="10">The sequence shown here is derived from an EMBL/GenBank/DDBJ whole genome shotgun (WGS) entry which is preliminary data.</text>
</comment>
<protein>
    <recommendedName>
        <fullName evidence="8">Probable cytosol aminopeptidase</fullName>
        <ecNumber evidence="8">3.4.11.1</ecNumber>
    </recommendedName>
    <alternativeName>
        <fullName evidence="8">Leucine aminopeptidase</fullName>
        <shortName evidence="8">LAP</shortName>
        <ecNumber evidence="8">3.4.11.10</ecNumber>
    </alternativeName>
    <alternativeName>
        <fullName evidence="8">Leucyl aminopeptidase</fullName>
    </alternativeName>
</protein>
<reference evidence="10 11" key="1">
    <citation type="submission" date="2023-07" db="EMBL/GenBank/DDBJ databases">
        <title>Sequencing the genomes of 1000 actinobacteria strains.</title>
        <authorList>
            <person name="Klenk H.-P."/>
        </authorList>
    </citation>
    <scope>NUCLEOTIDE SEQUENCE [LARGE SCALE GENOMIC DNA]</scope>
    <source>
        <strain evidence="10 11">DSM 19426</strain>
    </source>
</reference>
<dbReference type="PANTHER" id="PTHR11963:SF23">
    <property type="entry name" value="CYTOSOL AMINOPEPTIDASE"/>
    <property type="match status" value="1"/>
</dbReference>
<accession>A0ABU2BXF4</accession>
<dbReference type="EMBL" id="JAVDYG010000001">
    <property type="protein sequence ID" value="MDR7363083.1"/>
    <property type="molecule type" value="Genomic_DNA"/>
</dbReference>
<feature type="binding site" evidence="8">
    <location>
        <position position="364"/>
    </location>
    <ligand>
        <name>Mn(2+)</name>
        <dbReference type="ChEBI" id="CHEBI:29035"/>
        <label>1</label>
    </ligand>
</feature>
<evidence type="ECO:0000313" key="10">
    <source>
        <dbReference type="EMBL" id="MDR7363083.1"/>
    </source>
</evidence>
<evidence type="ECO:0000256" key="3">
    <source>
        <dbReference type="ARBA" id="ARBA00009528"/>
    </source>
</evidence>
<comment type="cofactor">
    <cofactor evidence="8">
        <name>Mn(2+)</name>
        <dbReference type="ChEBI" id="CHEBI:29035"/>
    </cofactor>
    <text evidence="8">Binds 2 manganese ions per subunit.</text>
</comment>
<feature type="active site" evidence="8">
    <location>
        <position position="294"/>
    </location>
</feature>
<dbReference type="Pfam" id="PF00883">
    <property type="entry name" value="Peptidase_M17"/>
    <property type="match status" value="1"/>
</dbReference>
<proteinExistence type="inferred from homology"/>
<dbReference type="HAMAP" id="MF_00181">
    <property type="entry name" value="Cytosol_peptidase_M17"/>
    <property type="match status" value="1"/>
</dbReference>
<evidence type="ECO:0000256" key="5">
    <source>
        <dbReference type="ARBA" id="ARBA00022670"/>
    </source>
</evidence>
<dbReference type="Pfam" id="PF02789">
    <property type="entry name" value="Peptidase_M17_N"/>
    <property type="match status" value="1"/>
</dbReference>
<dbReference type="Gene3D" id="3.40.220.10">
    <property type="entry name" value="Leucine Aminopeptidase, subunit E, domain 1"/>
    <property type="match status" value="1"/>
</dbReference>
<evidence type="ECO:0000256" key="7">
    <source>
        <dbReference type="ARBA" id="ARBA00049972"/>
    </source>
</evidence>
<feature type="active site" evidence="8">
    <location>
        <position position="368"/>
    </location>
</feature>
<dbReference type="Gene3D" id="3.40.630.10">
    <property type="entry name" value="Zn peptidases"/>
    <property type="match status" value="1"/>
</dbReference>
<comment type="catalytic activity">
    <reaction evidence="2 8">
        <text>Release of an N-terminal amino acid, preferentially leucine, but not glutamic or aspartic acids.</text>
        <dbReference type="EC" id="3.4.11.10"/>
    </reaction>
</comment>
<evidence type="ECO:0000256" key="8">
    <source>
        <dbReference type="HAMAP-Rule" id="MF_00181"/>
    </source>
</evidence>
<keyword evidence="11" id="KW-1185">Reference proteome</keyword>
<evidence type="ECO:0000256" key="4">
    <source>
        <dbReference type="ARBA" id="ARBA00022438"/>
    </source>
</evidence>
<gene>
    <name evidence="8" type="primary">pepA</name>
    <name evidence="10" type="ORF">J2S63_002636</name>
</gene>
<keyword evidence="10" id="KW-0560">Oxidoreductase</keyword>
<dbReference type="InterPro" id="IPR043472">
    <property type="entry name" value="Macro_dom-like"/>
</dbReference>
<evidence type="ECO:0000313" key="11">
    <source>
        <dbReference type="Proteomes" id="UP001183648"/>
    </source>
</evidence>
<dbReference type="InterPro" id="IPR008283">
    <property type="entry name" value="Peptidase_M17_N"/>
</dbReference>
<evidence type="ECO:0000259" key="9">
    <source>
        <dbReference type="PROSITE" id="PS00631"/>
    </source>
</evidence>
<dbReference type="PROSITE" id="PS00631">
    <property type="entry name" value="CYTOSOL_AP"/>
    <property type="match status" value="1"/>
</dbReference>
<keyword evidence="6 8" id="KW-0378">Hydrolase</keyword>
<comment type="similarity">
    <text evidence="3 8">Belongs to the peptidase M17 family.</text>
</comment>
<comment type="function">
    <text evidence="7 8">Presumably involved in the processing and regular turnover of intracellular proteins. Catalyzes the removal of unsubstituted N-terminal amino acids from various peptides.</text>
</comment>
<dbReference type="SUPFAM" id="SSF53187">
    <property type="entry name" value="Zn-dependent exopeptidases"/>
    <property type="match status" value="1"/>
</dbReference>
<evidence type="ECO:0000256" key="6">
    <source>
        <dbReference type="ARBA" id="ARBA00022801"/>
    </source>
</evidence>